<keyword evidence="4" id="KW-0808">Transferase</keyword>
<keyword evidence="7" id="KW-0812">Transmembrane</keyword>
<protein>
    <recommendedName>
        <fullName evidence="2">histidine kinase</fullName>
        <ecNumber evidence="2">2.7.13.3</ecNumber>
    </recommendedName>
</protein>
<evidence type="ECO:0000256" key="6">
    <source>
        <dbReference type="ARBA" id="ARBA00023012"/>
    </source>
</evidence>
<dbReference type="SUPFAM" id="SSF158472">
    <property type="entry name" value="HAMP domain-like"/>
    <property type="match status" value="1"/>
</dbReference>
<keyword evidence="5" id="KW-0418">Kinase</keyword>
<comment type="catalytic activity">
    <reaction evidence="1">
        <text>ATP + protein L-histidine = ADP + protein N-phospho-L-histidine.</text>
        <dbReference type="EC" id="2.7.13.3"/>
    </reaction>
</comment>
<dbReference type="CDD" id="cd06225">
    <property type="entry name" value="HAMP"/>
    <property type="match status" value="1"/>
</dbReference>
<dbReference type="EC" id="2.7.13.3" evidence="2"/>
<feature type="domain" description="HAMP" evidence="8">
    <location>
        <begin position="245"/>
        <end position="297"/>
    </location>
</feature>
<proteinExistence type="predicted"/>
<evidence type="ECO:0000313" key="9">
    <source>
        <dbReference type="EMBL" id="GAH35189.1"/>
    </source>
</evidence>
<dbReference type="InterPro" id="IPR003660">
    <property type="entry name" value="HAMP_dom"/>
</dbReference>
<evidence type="ECO:0000256" key="3">
    <source>
        <dbReference type="ARBA" id="ARBA00022553"/>
    </source>
</evidence>
<evidence type="ECO:0000256" key="4">
    <source>
        <dbReference type="ARBA" id="ARBA00022679"/>
    </source>
</evidence>
<evidence type="ECO:0000256" key="1">
    <source>
        <dbReference type="ARBA" id="ARBA00000085"/>
    </source>
</evidence>
<keyword evidence="7" id="KW-1133">Transmembrane helix</keyword>
<comment type="caution">
    <text evidence="9">The sequence shown here is derived from an EMBL/GenBank/DDBJ whole genome shotgun (WGS) entry which is preliminary data.</text>
</comment>
<dbReference type="SMART" id="SM00304">
    <property type="entry name" value="HAMP"/>
    <property type="match status" value="1"/>
</dbReference>
<accession>X1G0R5</accession>
<dbReference type="PANTHER" id="PTHR45436:SF5">
    <property type="entry name" value="SENSOR HISTIDINE KINASE TRCS"/>
    <property type="match status" value="1"/>
</dbReference>
<evidence type="ECO:0000256" key="5">
    <source>
        <dbReference type="ARBA" id="ARBA00022777"/>
    </source>
</evidence>
<dbReference type="Gene3D" id="6.10.340.10">
    <property type="match status" value="1"/>
</dbReference>
<dbReference type="EMBL" id="BARU01005356">
    <property type="protein sequence ID" value="GAH35189.1"/>
    <property type="molecule type" value="Genomic_DNA"/>
</dbReference>
<dbReference type="GO" id="GO:0000155">
    <property type="term" value="F:phosphorelay sensor kinase activity"/>
    <property type="evidence" value="ECO:0007669"/>
    <property type="project" value="InterPro"/>
</dbReference>
<dbReference type="GO" id="GO:0005886">
    <property type="term" value="C:plasma membrane"/>
    <property type="evidence" value="ECO:0007669"/>
    <property type="project" value="TreeGrafter"/>
</dbReference>
<feature type="transmembrane region" description="Helical" evidence="7">
    <location>
        <begin position="222"/>
        <end position="243"/>
    </location>
</feature>
<dbReference type="PANTHER" id="PTHR45436">
    <property type="entry name" value="SENSOR HISTIDINE KINASE YKOH"/>
    <property type="match status" value="1"/>
</dbReference>
<evidence type="ECO:0000256" key="7">
    <source>
        <dbReference type="SAM" id="Phobius"/>
    </source>
</evidence>
<dbReference type="InterPro" id="IPR003661">
    <property type="entry name" value="HisK_dim/P_dom"/>
</dbReference>
<feature type="transmembrane region" description="Helical" evidence="7">
    <location>
        <begin position="12"/>
        <end position="33"/>
    </location>
</feature>
<organism evidence="9">
    <name type="scientific">marine sediment metagenome</name>
    <dbReference type="NCBI Taxonomy" id="412755"/>
    <lineage>
        <taxon>unclassified sequences</taxon>
        <taxon>metagenomes</taxon>
        <taxon>ecological metagenomes</taxon>
    </lineage>
</organism>
<keyword evidence="7" id="KW-0472">Membrane</keyword>
<evidence type="ECO:0000256" key="2">
    <source>
        <dbReference type="ARBA" id="ARBA00012438"/>
    </source>
</evidence>
<keyword evidence="3" id="KW-0597">Phosphoprotein</keyword>
<reference evidence="9" key="1">
    <citation type="journal article" date="2014" name="Front. Microbiol.">
        <title>High frequency of phylogenetically diverse reductive dehalogenase-homologous genes in deep subseafloor sedimentary metagenomes.</title>
        <authorList>
            <person name="Kawai M."/>
            <person name="Futagami T."/>
            <person name="Toyoda A."/>
            <person name="Takaki Y."/>
            <person name="Nishi S."/>
            <person name="Hori S."/>
            <person name="Arai W."/>
            <person name="Tsubouchi T."/>
            <person name="Morono Y."/>
            <person name="Uchiyama I."/>
            <person name="Ito T."/>
            <person name="Fujiyama A."/>
            <person name="Inagaki F."/>
            <person name="Takami H."/>
        </authorList>
    </citation>
    <scope>NUCLEOTIDE SEQUENCE</scope>
    <source>
        <strain evidence="9">Expedition CK06-06</strain>
    </source>
</reference>
<dbReference type="InterPro" id="IPR050428">
    <property type="entry name" value="TCS_sensor_his_kinase"/>
</dbReference>
<sequence>MKTKSIRWQLSLSYAGIGLLAALLLGAIMLTILQRYYTDQELEYLAQNAVAIEQKMAVLQASEKSPKVLEQMLAAIAFFSNIQVRLLDPEGDILLDTGQPQEQTVLAFEAFNDSDKLVGFKTGFSIVSTGFFTNEVSVKDDAFGDLPAGGILILEESSGSFPGWVIGDPAAESMAVSVSDPVTTRSRQHFQHPYYNKQGEMLGIIELSKGPAYGRGILYRVAWGWAIAAFAAVLLAAAVGLWISRRFSAPLESLTHTTAQMAGGNLAARADIKREDEFELLANSFNTMADNIESKVAALRRFVADAAHELGTPL</sequence>
<gene>
    <name evidence="9" type="ORF">S03H2_10413</name>
</gene>
<feature type="non-terminal residue" evidence="9">
    <location>
        <position position="314"/>
    </location>
</feature>
<keyword evidence="6" id="KW-0902">Two-component regulatory system</keyword>
<dbReference type="PROSITE" id="PS50885">
    <property type="entry name" value="HAMP"/>
    <property type="match status" value="1"/>
</dbReference>
<dbReference type="Pfam" id="PF00672">
    <property type="entry name" value="HAMP"/>
    <property type="match status" value="1"/>
</dbReference>
<dbReference type="AlphaFoldDB" id="X1G0R5"/>
<evidence type="ECO:0000259" key="8">
    <source>
        <dbReference type="PROSITE" id="PS50885"/>
    </source>
</evidence>
<name>X1G0R5_9ZZZZ</name>
<dbReference type="CDD" id="cd00082">
    <property type="entry name" value="HisKA"/>
    <property type="match status" value="1"/>
</dbReference>